<dbReference type="AlphaFoldDB" id="D7FHG4"/>
<proteinExistence type="predicted"/>
<dbReference type="Proteomes" id="UP000002630">
    <property type="component" value="Unassembled WGS sequence"/>
</dbReference>
<evidence type="ECO:0000313" key="2">
    <source>
        <dbReference type="Proteomes" id="UP000002630"/>
    </source>
</evidence>
<keyword evidence="2" id="KW-1185">Reference proteome</keyword>
<protein>
    <submittedName>
        <fullName evidence="1">Uncharacterized protein</fullName>
    </submittedName>
</protein>
<gene>
    <name evidence="1" type="ORF">Esi_0108_0024</name>
</gene>
<organism evidence="1 2">
    <name type="scientific">Ectocarpus siliculosus</name>
    <name type="common">Brown alga</name>
    <name type="synonym">Conferva siliculosa</name>
    <dbReference type="NCBI Taxonomy" id="2880"/>
    <lineage>
        <taxon>Eukaryota</taxon>
        <taxon>Sar</taxon>
        <taxon>Stramenopiles</taxon>
        <taxon>Ochrophyta</taxon>
        <taxon>PX clade</taxon>
        <taxon>Phaeophyceae</taxon>
        <taxon>Ectocarpales</taxon>
        <taxon>Ectocarpaceae</taxon>
        <taxon>Ectocarpus</taxon>
    </lineage>
</organism>
<reference evidence="1 2" key="1">
    <citation type="journal article" date="2010" name="Nature">
        <title>The Ectocarpus genome and the independent evolution of multicellularity in brown algae.</title>
        <authorList>
            <person name="Cock J.M."/>
            <person name="Sterck L."/>
            <person name="Rouze P."/>
            <person name="Scornet D."/>
            <person name="Allen A.E."/>
            <person name="Amoutzias G."/>
            <person name="Anthouard V."/>
            <person name="Artiguenave F."/>
            <person name="Aury J.M."/>
            <person name="Badger J.H."/>
            <person name="Beszteri B."/>
            <person name="Billiau K."/>
            <person name="Bonnet E."/>
            <person name="Bothwell J.H."/>
            <person name="Bowler C."/>
            <person name="Boyen C."/>
            <person name="Brownlee C."/>
            <person name="Carrano C.J."/>
            <person name="Charrier B."/>
            <person name="Cho G.Y."/>
            <person name="Coelho S.M."/>
            <person name="Collen J."/>
            <person name="Corre E."/>
            <person name="Da Silva C."/>
            <person name="Delage L."/>
            <person name="Delaroque N."/>
            <person name="Dittami S.M."/>
            <person name="Doulbeau S."/>
            <person name="Elias M."/>
            <person name="Farnham G."/>
            <person name="Gachon C.M."/>
            <person name="Gschloessl B."/>
            <person name="Heesch S."/>
            <person name="Jabbari K."/>
            <person name="Jubin C."/>
            <person name="Kawai H."/>
            <person name="Kimura K."/>
            <person name="Kloareg B."/>
            <person name="Kupper F.C."/>
            <person name="Lang D."/>
            <person name="Le Bail A."/>
            <person name="Leblanc C."/>
            <person name="Lerouge P."/>
            <person name="Lohr M."/>
            <person name="Lopez P.J."/>
            <person name="Martens C."/>
            <person name="Maumus F."/>
            <person name="Michel G."/>
            <person name="Miranda-Saavedra D."/>
            <person name="Morales J."/>
            <person name="Moreau H."/>
            <person name="Motomura T."/>
            <person name="Nagasato C."/>
            <person name="Napoli C.A."/>
            <person name="Nelson D.R."/>
            <person name="Nyvall-Collen P."/>
            <person name="Peters A.F."/>
            <person name="Pommier C."/>
            <person name="Potin P."/>
            <person name="Poulain J."/>
            <person name="Quesneville H."/>
            <person name="Read B."/>
            <person name="Rensing S.A."/>
            <person name="Ritter A."/>
            <person name="Rousvoal S."/>
            <person name="Samanta M."/>
            <person name="Samson G."/>
            <person name="Schroeder D.C."/>
            <person name="Segurens B."/>
            <person name="Strittmatter M."/>
            <person name="Tonon T."/>
            <person name="Tregear J.W."/>
            <person name="Valentin K."/>
            <person name="von Dassow P."/>
            <person name="Yamagishi T."/>
            <person name="Van de Peer Y."/>
            <person name="Wincker P."/>
        </authorList>
    </citation>
    <scope>NUCLEOTIDE SEQUENCE [LARGE SCALE GENOMIC DNA]</scope>
    <source>
        <strain evidence="2">Ec32 / CCAP1310/4</strain>
    </source>
</reference>
<evidence type="ECO:0000313" key="1">
    <source>
        <dbReference type="EMBL" id="CBJ28526.1"/>
    </source>
</evidence>
<sequence length="132" mass="13761">MVAAAPSAGEASQTSLPTPAPAVAAVASTALLCRWEEVLLADTLRFSLDPAVARAKRVLHLGGLQGELREEEKEGGWSLDSRSFFERLLLSRLNDGTSLADIGGVEAAAAAPASSSSSRASPLAYMIGCYER</sequence>
<name>D7FHG4_ECTSI</name>
<accession>D7FHG4</accession>
<dbReference type="InParanoid" id="D7FHG4"/>
<dbReference type="EMBL" id="FN649760">
    <property type="protein sequence ID" value="CBJ28526.1"/>
    <property type="molecule type" value="Genomic_DNA"/>
</dbReference>